<protein>
    <submittedName>
        <fullName evidence="2">Exodeoxyribonuclease V gamma chain</fullName>
        <ecNumber evidence="2">3.1.11.5</ecNumber>
    </submittedName>
</protein>
<dbReference type="AlphaFoldDB" id="A0A4U9V184"/>
<evidence type="ECO:0000313" key="2">
    <source>
        <dbReference type="EMBL" id="VTR40150.1"/>
    </source>
</evidence>
<feature type="domain" description="RecC C-terminal" evidence="1">
    <location>
        <begin position="1"/>
        <end position="51"/>
    </location>
</feature>
<gene>
    <name evidence="2" type="primary">recC_2</name>
    <name evidence="2" type="ORF">NCTC12965_04457</name>
</gene>
<proteinExistence type="predicted"/>
<dbReference type="GO" id="GO:0008854">
    <property type="term" value="F:exodeoxyribonuclease V activity"/>
    <property type="evidence" value="ECO:0007669"/>
    <property type="project" value="UniProtKB-EC"/>
</dbReference>
<evidence type="ECO:0000259" key="1">
    <source>
        <dbReference type="Pfam" id="PF17946"/>
    </source>
</evidence>
<dbReference type="Pfam" id="PF17946">
    <property type="entry name" value="RecC_C"/>
    <property type="match status" value="1"/>
</dbReference>
<dbReference type="InterPro" id="IPR011335">
    <property type="entry name" value="Restrct_endonuc-II-like"/>
</dbReference>
<reference evidence="2" key="1">
    <citation type="submission" date="2019-05" db="EMBL/GenBank/DDBJ databases">
        <authorList>
            <consortium name="Pathogen Informatics"/>
        </authorList>
    </citation>
    <scope>NUCLEOTIDE SEQUENCE [LARGE SCALE GENOMIC DNA]</scope>
    <source>
        <strain evidence="2">NCTC12965</strain>
    </source>
</reference>
<name>A0A4U9V184_SERFO</name>
<dbReference type="EMBL" id="CABEEZ010000097">
    <property type="protein sequence ID" value="VTR40150.1"/>
    <property type="molecule type" value="Genomic_DNA"/>
</dbReference>
<organism evidence="2">
    <name type="scientific">Serratia fonticola</name>
    <dbReference type="NCBI Taxonomy" id="47917"/>
    <lineage>
        <taxon>Bacteria</taxon>
        <taxon>Pseudomonadati</taxon>
        <taxon>Pseudomonadota</taxon>
        <taxon>Gammaproteobacteria</taxon>
        <taxon>Enterobacterales</taxon>
        <taxon>Yersiniaceae</taxon>
        <taxon>Serratia</taxon>
    </lineage>
</organism>
<keyword evidence="2" id="KW-0378">Hydrolase</keyword>
<dbReference type="EC" id="3.1.11.5" evidence="2"/>
<dbReference type="InterPro" id="IPR041500">
    <property type="entry name" value="RecC_C"/>
</dbReference>
<accession>A0A4U9V184</accession>
<sequence>MAELAERVREQRQENGSLELDIDVAGMRITGWLHQVQQDGLLRWRPATLSAVGRHLTLVGTPGVLLRWGGRGKPYVWQQEFRLALRCADERGGP</sequence>
<dbReference type="SUPFAM" id="SSF52980">
    <property type="entry name" value="Restriction endonuclease-like"/>
    <property type="match status" value="1"/>
</dbReference>